<dbReference type="PANTHER" id="PTHR43553">
    <property type="entry name" value="HEAVY METAL TRANSPORTER"/>
    <property type="match status" value="1"/>
</dbReference>
<dbReference type="PROSITE" id="PS50893">
    <property type="entry name" value="ABC_TRANSPORTER_2"/>
    <property type="match status" value="2"/>
</dbReference>
<dbReference type="Proteomes" id="UP000664617">
    <property type="component" value="Unassembled WGS sequence"/>
</dbReference>
<evidence type="ECO:0000256" key="7">
    <source>
        <dbReference type="ARBA" id="ARBA00022967"/>
    </source>
</evidence>
<evidence type="ECO:0000256" key="8">
    <source>
        <dbReference type="ARBA" id="ARBA00023136"/>
    </source>
</evidence>
<organism evidence="11 12">
    <name type="scientific">Myceligenerans salitolerans</name>
    <dbReference type="NCBI Taxonomy" id="1230528"/>
    <lineage>
        <taxon>Bacteria</taxon>
        <taxon>Bacillati</taxon>
        <taxon>Actinomycetota</taxon>
        <taxon>Actinomycetes</taxon>
        <taxon>Micrococcales</taxon>
        <taxon>Promicromonosporaceae</taxon>
        <taxon>Myceligenerans</taxon>
    </lineage>
</organism>
<dbReference type="Pfam" id="PF00005">
    <property type="entry name" value="ABC_tran"/>
    <property type="match status" value="2"/>
</dbReference>
<dbReference type="SUPFAM" id="SSF52540">
    <property type="entry name" value="P-loop containing nucleoside triphosphate hydrolases"/>
    <property type="match status" value="2"/>
</dbReference>
<keyword evidence="4" id="KW-1003">Cell membrane</keyword>
<dbReference type="CDD" id="cd03225">
    <property type="entry name" value="ABC_cobalt_CbiO_domain1"/>
    <property type="match status" value="2"/>
</dbReference>
<evidence type="ECO:0000256" key="9">
    <source>
        <dbReference type="SAM" id="MobiDB-lite"/>
    </source>
</evidence>
<dbReference type="InterPro" id="IPR050095">
    <property type="entry name" value="ECF_ABC_transporter_ATP-bd"/>
</dbReference>
<dbReference type="InterPro" id="IPR017871">
    <property type="entry name" value="ABC_transporter-like_CS"/>
</dbReference>
<evidence type="ECO:0000256" key="3">
    <source>
        <dbReference type="ARBA" id="ARBA00022448"/>
    </source>
</evidence>
<keyword evidence="5" id="KW-0547">Nucleotide-binding</keyword>
<sequence>MTAPLLRADDVAVRYDGAAVAAPGGATLTVGRGEVVLLLGPSGCGKSTLALATNGLVPQSVPATVSGRLTVTGTIDPAATPTPRVAARVGMVFQDPDVGLVAGTVLDEVCFGPENQRLPRDEVLARGQDALRRTGLWDRRHENPDALSGGGRQRLAIACALALGAPLLVLDEPTANLDPVGTEEVYATLRELVADGDHGVLLVEHDLDACAGLVDRVVVLDRGGRTVMTGTAREVLAERAGELLDLGVWLPVATLAAWHLREAGVPLGGLPLTPAELTVALDSALDDVPRLPAPAGTTPPRPAGSPSAASPAGDAVVEVSRLTVTRPTSARTRGQRRVTVLDDVSLTVRRGDFVAVVGTNGAGKTTLLRAVAGVTPPPRGTVKVAGLDPARADVRELARRIGFVFQNPEHQFVRYTVAEELAHALEVQRTPAGRIAERVEEMLARFGLTEHRDRHPFLLSGGQKRRLSVGTALVAGAEVLALDEPTFGQDRERAAELLDILAALNAAGTTVLVVTHDLQLVADHASHVVVLRDGRLVAHDRTERVLAGDALIEAGLRLPPLAEATRGLTRHPEWRAVTRVADLTAVRA</sequence>
<reference evidence="12" key="1">
    <citation type="submission" date="2023-07" db="EMBL/GenBank/DDBJ databases">
        <title>Myceligenerans salitolerans sp. nov., a halotolerant actinomycete isolated from a salt lake in Xinjiang, China.</title>
        <authorList>
            <person name="Guan T."/>
        </authorList>
    </citation>
    <scope>NUCLEOTIDE SEQUENCE [LARGE SCALE GENOMIC DNA]</scope>
    <source>
        <strain evidence="12">XHU 5031</strain>
    </source>
</reference>
<dbReference type="InterPro" id="IPR015856">
    <property type="entry name" value="ABC_transpr_CbiO/EcfA_su"/>
</dbReference>
<keyword evidence="7" id="KW-1278">Translocase</keyword>
<evidence type="ECO:0000256" key="2">
    <source>
        <dbReference type="ARBA" id="ARBA00005417"/>
    </source>
</evidence>
<evidence type="ECO:0000256" key="1">
    <source>
        <dbReference type="ARBA" id="ARBA00004202"/>
    </source>
</evidence>
<evidence type="ECO:0000256" key="4">
    <source>
        <dbReference type="ARBA" id="ARBA00022475"/>
    </source>
</evidence>
<proteinExistence type="inferred from homology"/>
<keyword evidence="12" id="KW-1185">Reference proteome</keyword>
<comment type="subcellular location">
    <subcellularLocation>
        <location evidence="1">Cell membrane</location>
        <topology evidence="1">Peripheral membrane protein</topology>
    </subcellularLocation>
</comment>
<comment type="caution">
    <text evidence="11">The sequence shown here is derived from an EMBL/GenBank/DDBJ whole genome shotgun (WGS) entry which is preliminary data.</text>
</comment>
<dbReference type="PROSITE" id="PS00211">
    <property type="entry name" value="ABC_TRANSPORTER_1"/>
    <property type="match status" value="1"/>
</dbReference>
<dbReference type="PANTHER" id="PTHR43553:SF27">
    <property type="entry name" value="ENERGY-COUPLING FACTOR TRANSPORTER ATP-BINDING PROTEIN ECFA2"/>
    <property type="match status" value="1"/>
</dbReference>
<evidence type="ECO:0000313" key="12">
    <source>
        <dbReference type="Proteomes" id="UP000664617"/>
    </source>
</evidence>
<feature type="compositionally biased region" description="Low complexity" evidence="9">
    <location>
        <begin position="304"/>
        <end position="315"/>
    </location>
</feature>
<accession>A0ABS3IBG4</accession>
<dbReference type="InterPro" id="IPR003439">
    <property type="entry name" value="ABC_transporter-like_ATP-bd"/>
</dbReference>
<comment type="similarity">
    <text evidence="2">Belongs to the ABC transporter superfamily.</text>
</comment>
<evidence type="ECO:0000256" key="6">
    <source>
        <dbReference type="ARBA" id="ARBA00022840"/>
    </source>
</evidence>
<keyword evidence="8" id="KW-0472">Membrane</keyword>
<feature type="region of interest" description="Disordered" evidence="9">
    <location>
        <begin position="288"/>
        <end position="315"/>
    </location>
</feature>
<dbReference type="Gene3D" id="3.40.50.300">
    <property type="entry name" value="P-loop containing nucleotide triphosphate hydrolases"/>
    <property type="match status" value="2"/>
</dbReference>
<dbReference type="GO" id="GO:0005524">
    <property type="term" value="F:ATP binding"/>
    <property type="evidence" value="ECO:0007669"/>
    <property type="project" value="UniProtKB-KW"/>
</dbReference>
<dbReference type="InterPro" id="IPR003593">
    <property type="entry name" value="AAA+_ATPase"/>
</dbReference>
<name>A0ABS3IBG4_9MICO</name>
<dbReference type="SMART" id="SM00382">
    <property type="entry name" value="AAA"/>
    <property type="match status" value="2"/>
</dbReference>
<gene>
    <name evidence="11" type="ORF">J0911_14905</name>
</gene>
<dbReference type="RefSeq" id="WP_207276266.1">
    <property type="nucleotide sequence ID" value="NZ_JAFMPK010000047.1"/>
</dbReference>
<feature type="domain" description="ABC transporter" evidence="10">
    <location>
        <begin position="6"/>
        <end position="248"/>
    </location>
</feature>
<keyword evidence="3" id="KW-0813">Transport</keyword>
<evidence type="ECO:0000259" key="10">
    <source>
        <dbReference type="PROSITE" id="PS50893"/>
    </source>
</evidence>
<dbReference type="EMBL" id="JAFMPK010000047">
    <property type="protein sequence ID" value="MBO0610320.1"/>
    <property type="molecule type" value="Genomic_DNA"/>
</dbReference>
<keyword evidence="6 11" id="KW-0067">ATP-binding</keyword>
<feature type="domain" description="ABC transporter" evidence="10">
    <location>
        <begin position="317"/>
        <end position="558"/>
    </location>
</feature>
<evidence type="ECO:0000313" key="11">
    <source>
        <dbReference type="EMBL" id="MBO0610320.1"/>
    </source>
</evidence>
<dbReference type="InterPro" id="IPR027417">
    <property type="entry name" value="P-loop_NTPase"/>
</dbReference>
<protein>
    <submittedName>
        <fullName evidence="11">ABC transporter ATP-binding protein</fullName>
    </submittedName>
</protein>
<evidence type="ECO:0000256" key="5">
    <source>
        <dbReference type="ARBA" id="ARBA00022741"/>
    </source>
</evidence>